<sequence length="315" mass="34367">MKNLGKLFLGLCIFASSVGFSQTDSKDENRISLTAWVPAGIENMPVKARKNLENKLTQVVTKNGLGGSPFNTRFIISANVSLASKDILPGPPPMHAYNMDVTLYIGDGFEGTVFSSTTISVKGVGTNETKAFMAGLKQIKPGNPEIQAFVKTGKEKIIQYYKDNCDMIIKTAQSKADQNEYDEAIFMLTAIPTACEECYSKAMAAIQPIFKAKIDNDCKVKLQEATGIWNAAQDMAAAEKAGAILASINPDASCASQARTLSNKIAAKVKQIDDREWKYIVKDQQQESERIQAIRDIGVAYGKGPKANVTYKSLW</sequence>
<keyword evidence="3" id="KW-1185">Reference proteome</keyword>
<keyword evidence="1" id="KW-0732">Signal</keyword>
<dbReference type="AlphaFoldDB" id="A0A5C6RUR4"/>
<comment type="caution">
    <text evidence="2">The sequence shown here is derived from an EMBL/GenBank/DDBJ whole genome shotgun (WGS) entry which is preliminary data.</text>
</comment>
<accession>A0A5C6RUR4</accession>
<feature type="signal peptide" evidence="1">
    <location>
        <begin position="1"/>
        <end position="21"/>
    </location>
</feature>
<gene>
    <name evidence="2" type="ORF">FRY74_05825</name>
</gene>
<evidence type="ECO:0000313" key="2">
    <source>
        <dbReference type="EMBL" id="TXB66088.1"/>
    </source>
</evidence>
<name>A0A5C6RUR4_9FLAO</name>
<proteinExistence type="predicted"/>
<dbReference type="EMBL" id="VOOS01000002">
    <property type="protein sequence ID" value="TXB66088.1"/>
    <property type="molecule type" value="Genomic_DNA"/>
</dbReference>
<reference evidence="2 3" key="1">
    <citation type="submission" date="2019-08" db="EMBL/GenBank/DDBJ databases">
        <title>Genome of Vicingus serpentipes NCIMB 15042.</title>
        <authorList>
            <person name="Bowman J.P."/>
        </authorList>
    </citation>
    <scope>NUCLEOTIDE SEQUENCE [LARGE SCALE GENOMIC DNA]</scope>
    <source>
        <strain evidence="2 3">NCIMB 15042</strain>
    </source>
</reference>
<protein>
    <submittedName>
        <fullName evidence="2">Uncharacterized protein</fullName>
    </submittedName>
</protein>
<dbReference type="Proteomes" id="UP000321721">
    <property type="component" value="Unassembled WGS sequence"/>
</dbReference>
<organism evidence="2 3">
    <name type="scientific">Vicingus serpentipes</name>
    <dbReference type="NCBI Taxonomy" id="1926625"/>
    <lineage>
        <taxon>Bacteria</taxon>
        <taxon>Pseudomonadati</taxon>
        <taxon>Bacteroidota</taxon>
        <taxon>Flavobacteriia</taxon>
        <taxon>Flavobacteriales</taxon>
        <taxon>Vicingaceae</taxon>
        <taxon>Vicingus</taxon>
    </lineage>
</organism>
<evidence type="ECO:0000256" key="1">
    <source>
        <dbReference type="SAM" id="SignalP"/>
    </source>
</evidence>
<dbReference type="OrthoDB" id="1049190at2"/>
<evidence type="ECO:0000313" key="3">
    <source>
        <dbReference type="Proteomes" id="UP000321721"/>
    </source>
</evidence>
<dbReference type="RefSeq" id="WP_147099532.1">
    <property type="nucleotide sequence ID" value="NZ_VOOS01000002.1"/>
</dbReference>
<feature type="chain" id="PRO_5023085394" evidence="1">
    <location>
        <begin position="22"/>
        <end position="315"/>
    </location>
</feature>